<reference evidence="4" key="2">
    <citation type="submission" date="2020-09" db="EMBL/GenBank/DDBJ databases">
        <title>Reference genome assembly for Australian Ascochyta lentis isolate Al4.</title>
        <authorList>
            <person name="Lee R.C."/>
            <person name="Farfan-Caceres L.M."/>
            <person name="Debler J.W."/>
            <person name="Williams A.H."/>
            <person name="Henares B.M."/>
        </authorList>
    </citation>
    <scope>NUCLEOTIDE SEQUENCE</scope>
    <source>
        <strain evidence="4">Al4</strain>
    </source>
</reference>
<accession>A0A8H7JC98</accession>
<proteinExistence type="predicted"/>
<reference evidence="4" key="1">
    <citation type="submission" date="2018-12" db="EMBL/GenBank/DDBJ databases">
        <authorList>
            <person name="Syme R.A."/>
            <person name="Farfan-Caceres L."/>
            <person name="Lichtenzveig J."/>
        </authorList>
    </citation>
    <scope>NUCLEOTIDE SEQUENCE</scope>
    <source>
        <strain evidence="4">Al4</strain>
    </source>
</reference>
<evidence type="ECO:0000313" key="5">
    <source>
        <dbReference type="Proteomes" id="UP000651452"/>
    </source>
</evidence>
<sequence>MPLLPTTLESCARSVPSPSDDSLSARQSMTTLTDNSHPSHPAFVHFPITFTAITGGLDAIYYASKLPATSSLVNSVFKSLDKAIQPQAFPVLSYYSTILTILTTLPAVVTGVIQLSPVIQRDGFQSKKAKVGAVHALINDIALFATIYNWWTRSQQVGFTPSSTNVFVSSALAFPLTMYSAYLGGSLVYEYGMGFSRGNPKKTQ</sequence>
<keyword evidence="2" id="KW-1133">Transmembrane helix</keyword>
<feature type="compositionally biased region" description="Polar residues" evidence="1">
    <location>
        <begin position="16"/>
        <end position="36"/>
    </location>
</feature>
<dbReference type="Pfam" id="PF09990">
    <property type="entry name" value="DUF2231"/>
    <property type="match status" value="1"/>
</dbReference>
<keyword evidence="2" id="KW-0812">Transmembrane</keyword>
<feature type="region of interest" description="Disordered" evidence="1">
    <location>
        <begin position="1"/>
        <end position="36"/>
    </location>
</feature>
<dbReference type="OrthoDB" id="2580011at2759"/>
<organism evidence="4 5">
    <name type="scientific">Ascochyta lentis</name>
    <dbReference type="NCBI Taxonomy" id="205686"/>
    <lineage>
        <taxon>Eukaryota</taxon>
        <taxon>Fungi</taxon>
        <taxon>Dikarya</taxon>
        <taxon>Ascomycota</taxon>
        <taxon>Pezizomycotina</taxon>
        <taxon>Dothideomycetes</taxon>
        <taxon>Pleosporomycetidae</taxon>
        <taxon>Pleosporales</taxon>
        <taxon>Pleosporineae</taxon>
        <taxon>Didymellaceae</taxon>
        <taxon>Ascochyta</taxon>
    </lineage>
</organism>
<evidence type="ECO:0000256" key="1">
    <source>
        <dbReference type="SAM" id="MobiDB-lite"/>
    </source>
</evidence>
<evidence type="ECO:0000313" key="4">
    <source>
        <dbReference type="EMBL" id="KAF9700092.1"/>
    </source>
</evidence>
<dbReference type="InterPro" id="IPR019251">
    <property type="entry name" value="DUF2231_TM"/>
</dbReference>
<gene>
    <name evidence="4" type="ORF">EKO04_001426</name>
</gene>
<keyword evidence="5" id="KW-1185">Reference proteome</keyword>
<name>A0A8H7JC98_9PLEO</name>
<feature type="transmembrane region" description="Helical" evidence="2">
    <location>
        <begin position="171"/>
        <end position="192"/>
    </location>
</feature>
<protein>
    <recommendedName>
        <fullName evidence="3">DUF2231 domain-containing protein</fullName>
    </recommendedName>
</protein>
<keyword evidence="2" id="KW-0472">Membrane</keyword>
<comment type="caution">
    <text evidence="4">The sequence shown here is derived from an EMBL/GenBank/DDBJ whole genome shotgun (WGS) entry which is preliminary data.</text>
</comment>
<evidence type="ECO:0000256" key="2">
    <source>
        <dbReference type="SAM" id="Phobius"/>
    </source>
</evidence>
<dbReference type="Proteomes" id="UP000651452">
    <property type="component" value="Unassembled WGS sequence"/>
</dbReference>
<evidence type="ECO:0000259" key="3">
    <source>
        <dbReference type="Pfam" id="PF09990"/>
    </source>
</evidence>
<feature type="transmembrane region" description="Helical" evidence="2">
    <location>
        <begin position="94"/>
        <end position="119"/>
    </location>
</feature>
<feature type="transmembrane region" description="Helical" evidence="2">
    <location>
        <begin position="131"/>
        <end position="151"/>
    </location>
</feature>
<dbReference type="EMBL" id="RZGK01000003">
    <property type="protein sequence ID" value="KAF9700092.1"/>
    <property type="molecule type" value="Genomic_DNA"/>
</dbReference>
<feature type="domain" description="DUF2231" evidence="3">
    <location>
        <begin position="37"/>
        <end position="195"/>
    </location>
</feature>
<dbReference type="AlphaFoldDB" id="A0A8H7JC98"/>